<gene>
    <name evidence="7" type="ORF">NAPIS_ORF01118</name>
</gene>
<dbReference type="Pfam" id="PF00916">
    <property type="entry name" value="Sulfate_transp"/>
    <property type="match status" value="1"/>
</dbReference>
<evidence type="ECO:0000259" key="6">
    <source>
        <dbReference type="Pfam" id="PF00916"/>
    </source>
</evidence>
<evidence type="ECO:0000256" key="3">
    <source>
        <dbReference type="ARBA" id="ARBA00022989"/>
    </source>
</evidence>
<proteinExistence type="predicted"/>
<feature type="transmembrane region" description="Helical" evidence="5">
    <location>
        <begin position="47"/>
        <end position="64"/>
    </location>
</feature>
<feature type="transmembrane region" description="Helical" evidence="5">
    <location>
        <begin position="388"/>
        <end position="421"/>
    </location>
</feature>
<comment type="subcellular location">
    <subcellularLocation>
        <location evidence="1">Membrane</location>
        <topology evidence="1">Multi-pass membrane protein</topology>
    </subcellularLocation>
</comment>
<feature type="transmembrane region" description="Helical" evidence="5">
    <location>
        <begin position="6"/>
        <end position="26"/>
    </location>
</feature>
<evidence type="ECO:0000313" key="7">
    <source>
        <dbReference type="EMBL" id="EQB61306.1"/>
    </source>
</evidence>
<evidence type="ECO:0000256" key="4">
    <source>
        <dbReference type="ARBA" id="ARBA00023136"/>
    </source>
</evidence>
<dbReference type="OrthoDB" id="2190497at2759"/>
<dbReference type="Proteomes" id="UP000053780">
    <property type="component" value="Unassembled WGS sequence"/>
</dbReference>
<evidence type="ECO:0000256" key="5">
    <source>
        <dbReference type="SAM" id="Phobius"/>
    </source>
</evidence>
<dbReference type="PANTHER" id="PTHR43310:SF4">
    <property type="entry name" value="AFR304WP"/>
    <property type="match status" value="1"/>
</dbReference>
<feature type="transmembrane region" description="Helical" evidence="5">
    <location>
        <begin position="354"/>
        <end position="376"/>
    </location>
</feature>
<evidence type="ECO:0000313" key="8">
    <source>
        <dbReference type="Proteomes" id="UP000053780"/>
    </source>
</evidence>
<dbReference type="InterPro" id="IPR052706">
    <property type="entry name" value="Membrane-Transporter-like"/>
</dbReference>
<dbReference type="VEuPathDB" id="MicrosporidiaDB:NAPIS_ORF01118"/>
<keyword evidence="3 5" id="KW-1133">Transmembrane helix</keyword>
<feature type="transmembrane region" description="Helical" evidence="5">
    <location>
        <begin position="169"/>
        <end position="188"/>
    </location>
</feature>
<dbReference type="HOGENOM" id="CLU_036921_1_0_1"/>
<dbReference type="PANTHER" id="PTHR43310">
    <property type="entry name" value="SULFATE TRANSPORTER YBAR-RELATED"/>
    <property type="match status" value="1"/>
</dbReference>
<evidence type="ECO:0000256" key="2">
    <source>
        <dbReference type="ARBA" id="ARBA00022692"/>
    </source>
</evidence>
<dbReference type="EMBL" id="KE647154">
    <property type="protein sequence ID" value="EQB61306.1"/>
    <property type="molecule type" value="Genomic_DNA"/>
</dbReference>
<name>T0MDG8_9MICR</name>
<accession>T0MDG8</accession>
<keyword evidence="8" id="KW-1185">Reference proteome</keyword>
<dbReference type="InterPro" id="IPR011547">
    <property type="entry name" value="SLC26A/SulP_dom"/>
</dbReference>
<feature type="transmembrane region" description="Helical" evidence="5">
    <location>
        <begin position="254"/>
        <end position="277"/>
    </location>
</feature>
<feature type="domain" description="SLC26A/SulP transporter" evidence="6">
    <location>
        <begin position="55"/>
        <end position="393"/>
    </location>
</feature>
<keyword evidence="4 5" id="KW-0472">Membrane</keyword>
<protein>
    <submittedName>
        <fullName evidence="7">Sulfate transporter family protein</fullName>
    </submittedName>
</protein>
<feature type="transmembrane region" description="Helical" evidence="5">
    <location>
        <begin position="330"/>
        <end position="347"/>
    </location>
</feature>
<keyword evidence="2 5" id="KW-0812">Transmembrane</keyword>
<evidence type="ECO:0000256" key="1">
    <source>
        <dbReference type="ARBA" id="ARBA00004141"/>
    </source>
</evidence>
<dbReference type="GO" id="GO:0016020">
    <property type="term" value="C:membrane"/>
    <property type="evidence" value="ECO:0007669"/>
    <property type="project" value="UniProtKB-SubCell"/>
</dbReference>
<feature type="transmembrane region" description="Helical" evidence="5">
    <location>
        <begin position="104"/>
        <end position="123"/>
    </location>
</feature>
<organism evidence="7 8">
    <name type="scientific">Vairimorpha apis BRL 01</name>
    <dbReference type="NCBI Taxonomy" id="1037528"/>
    <lineage>
        <taxon>Eukaryota</taxon>
        <taxon>Fungi</taxon>
        <taxon>Fungi incertae sedis</taxon>
        <taxon>Microsporidia</taxon>
        <taxon>Nosematidae</taxon>
        <taxon>Vairimorpha</taxon>
    </lineage>
</organism>
<reference evidence="7 8" key="1">
    <citation type="journal article" date="2013" name="BMC Genomics">
        <title>Genome sequencing and comparative genomics of honey bee microsporidia, Nosema apis reveal novel insights into host-parasite interactions.</title>
        <authorList>
            <person name="Chen Yp."/>
            <person name="Pettis J.S."/>
            <person name="Zhao Y."/>
            <person name="Liu X."/>
            <person name="Tallon L.J."/>
            <person name="Sadzewicz L.D."/>
            <person name="Li R."/>
            <person name="Zheng H."/>
            <person name="Huang S."/>
            <person name="Zhang X."/>
            <person name="Hamilton M.C."/>
            <person name="Pernal S.F."/>
            <person name="Melathopoulos A.P."/>
            <person name="Yan X."/>
            <person name="Evans J.D."/>
        </authorList>
    </citation>
    <scope>NUCLEOTIDE SEQUENCE [LARGE SCALE GENOMIC DNA]</scope>
    <source>
        <strain evidence="7 8">BRL 01</strain>
    </source>
</reference>
<dbReference type="AlphaFoldDB" id="T0MDG8"/>
<sequence>MEQKNVLISVISSIFVLWTLNTLDLLSVGTNIYKQNSHGDRLESFNMTIYIIVLVAAQCIYGGFSKINAGICGGPIYEAASMTRDIHEKCEKLTSTSTESVSNALAIVFISTIIFSFISYLLGRFKAGKIFEFIPKTAIYGVVSSIGLKLFWDGKDEIYVIERINTTNYNLDLCFAVTIVLIILAYFLERKFSGYIFFLPVFSFMIVVSFYIFFFSLGYNMNYLRENLFIPHAEDLNMSMKGFTKFIDFSKFKLSILIACIPKMASMIFTNLIHITVNVPGFSTLMNVSINLSDEFKTQSYGNLITAFLGYPSYFINCTSYIYNKSGGTSKFYSITAGFSMILMLYLGPKARIILPRILLAFIPMYFGICFVMSNFVEQIGQLPISDLVIIIVSCIMGFFVNAFSGLLVGTFLSMLFNYLYKKPLYPINIIEDTEEKIK</sequence>
<feature type="transmembrane region" description="Helical" evidence="5">
    <location>
        <begin position="194"/>
        <end position="215"/>
    </location>
</feature>